<evidence type="ECO:0000313" key="2">
    <source>
        <dbReference type="Proteomes" id="UP000672526"/>
    </source>
</evidence>
<sequence>MADSTPQNSPSDRLKQLGFAFPFRKKGQGNAGSSADFTDEHEFYKVLKQEPTGSYSVSGKGMWHGGIHVTEAGAGKSLDLKYGVRCIVDGHVVAYRMNHIYPVSELPAQNGASAISAPYSTGFALVRHSMEFPKGTTLTFYSLYVHLQDLADYESDATLSRPAYWSKEYKVTEFAQDSQNPGPNGQTASAGRKGLRIRASYPSGTILGILPQGAQVVVGTRAHGWGQIKNAHGATLYPPIAGEFVSPDVATNGWIFLGKEHGGSVVTEVIPDSSLDQVVVLPEALKINAGDLIGHLGRYDSLSQQSSNRMVHIEVFCDDSIKTFITQGKAWIADNGAHPDRWQQLGLPSAPTILRVDQNTTLYNLPNQQGQDAKQTGVIQVASFAELARQPNNPSKENTAGSDGRKLWWHVDSADTLGKDMSGWVREDNFAGGRVTREFAQKWVDFQPLDDAHDPTHTMFATTKAFVDYSMGANVPEPGALAKLSPLMASIYRALYPTGDGSKAADELCAAAENPWTALRMSRLIIRHESEWANPDKWKQLIAEIEKRTGPQAQHEAEQKRIEKLVWWDDVKRHLTDLPGSDVFHIHPIGLVGNFGKGKFQFTLAMMQRLFPHANRDALQEVAEELNTHLDIYKLDTPLRRTHFFAQVVQETGSSLSREEGFIWKASSLIGTFSYFHHHPDQANARGYHQVRPIKADGTSMNQSDFEAIANGAYGGRTELGNGDYASGDGWRYRGRGLKQLTGRANYRAFTRWHASLQNEWTQEVLDFETSPDLLVQPKYAARSAAYFWVGHNLPAEADKGASAAQVNAITAIVNLSTDSYAARVNNFNAIYGRGDFN</sequence>
<gene>
    <name evidence="1" type="ORF">R69888_01771</name>
</gene>
<reference evidence="1 2" key="1">
    <citation type="submission" date="2021-02" db="EMBL/GenBank/DDBJ databases">
        <authorList>
            <person name="Vanwijnsberghe S."/>
        </authorList>
    </citation>
    <scope>NUCLEOTIDE SEQUENCE [LARGE SCALE GENOMIC DNA]</scope>
    <source>
        <strain evidence="1 2">LMG 31837</strain>
    </source>
</reference>
<dbReference type="SUPFAM" id="SSF53955">
    <property type="entry name" value="Lysozyme-like"/>
    <property type="match status" value="1"/>
</dbReference>
<keyword evidence="2" id="KW-1185">Reference proteome</keyword>
<comment type="caution">
    <text evidence="1">The sequence shown here is derived from an EMBL/GenBank/DDBJ whole genome shotgun (WGS) entry which is preliminary data.</text>
</comment>
<organism evidence="1 2">
    <name type="scientific">Paraburkholderia haematera</name>
    <dbReference type="NCBI Taxonomy" id="2793077"/>
    <lineage>
        <taxon>Bacteria</taxon>
        <taxon>Pseudomonadati</taxon>
        <taxon>Pseudomonadota</taxon>
        <taxon>Betaproteobacteria</taxon>
        <taxon>Burkholderiales</taxon>
        <taxon>Burkholderiaceae</taxon>
        <taxon>Paraburkholderia</taxon>
    </lineage>
</organism>
<dbReference type="InterPro" id="IPR023346">
    <property type="entry name" value="Lysozyme-like_dom_sf"/>
</dbReference>
<evidence type="ECO:0008006" key="3">
    <source>
        <dbReference type="Google" id="ProtNLM"/>
    </source>
</evidence>
<proteinExistence type="predicted"/>
<dbReference type="Proteomes" id="UP000672526">
    <property type="component" value="Unassembled WGS sequence"/>
</dbReference>
<dbReference type="RefSeq" id="WP_211610606.1">
    <property type="nucleotide sequence ID" value="NZ_CAJNBK010000003.1"/>
</dbReference>
<accession>A0ABM8QZI7</accession>
<protein>
    <recommendedName>
        <fullName evidence="3">Chitinase</fullName>
    </recommendedName>
</protein>
<dbReference type="EMBL" id="CAJNBK010000003">
    <property type="protein sequence ID" value="CAE6724489.1"/>
    <property type="molecule type" value="Genomic_DNA"/>
</dbReference>
<dbReference type="Gene3D" id="1.10.530.10">
    <property type="match status" value="1"/>
</dbReference>
<name>A0ABM8QZI7_9BURK</name>
<evidence type="ECO:0000313" key="1">
    <source>
        <dbReference type="EMBL" id="CAE6724489.1"/>
    </source>
</evidence>